<dbReference type="AlphaFoldDB" id="A0A930V3P4"/>
<name>A0A930V3P4_9ACTN</name>
<evidence type="ECO:0000313" key="3">
    <source>
        <dbReference type="Proteomes" id="UP000656804"/>
    </source>
</evidence>
<dbReference type="RefSeq" id="WP_194504530.1">
    <property type="nucleotide sequence ID" value="NZ_JADIVZ010000010.1"/>
</dbReference>
<feature type="domain" description="DUF2470" evidence="1">
    <location>
        <begin position="9"/>
        <end position="82"/>
    </location>
</feature>
<comment type="caution">
    <text evidence="2">The sequence shown here is derived from an EMBL/GenBank/DDBJ whole genome shotgun (WGS) entry which is preliminary data.</text>
</comment>
<dbReference type="Proteomes" id="UP000656804">
    <property type="component" value="Unassembled WGS sequence"/>
</dbReference>
<evidence type="ECO:0000259" key="1">
    <source>
        <dbReference type="Pfam" id="PF10615"/>
    </source>
</evidence>
<dbReference type="Pfam" id="PF10615">
    <property type="entry name" value="DUF2470"/>
    <property type="match status" value="1"/>
</dbReference>
<dbReference type="InterPro" id="IPR019595">
    <property type="entry name" value="DUF2470"/>
</dbReference>
<proteinExistence type="predicted"/>
<protein>
    <submittedName>
        <fullName evidence="2">DUF2470 domain-containing protein</fullName>
    </submittedName>
</protein>
<reference evidence="2" key="1">
    <citation type="submission" date="2020-11" db="EMBL/GenBank/DDBJ databases">
        <title>Nocardioides sp. CBS4Y-1, whole genome shotgun sequence.</title>
        <authorList>
            <person name="Tuo L."/>
        </authorList>
    </citation>
    <scope>NUCLEOTIDE SEQUENCE</scope>
    <source>
        <strain evidence="2">CBS4Y-1</strain>
    </source>
</reference>
<keyword evidence="3" id="KW-1185">Reference proteome</keyword>
<sequence>MTLDPNAAAAILAHMNDDHGADNLAIVRAHGHPHANGADMIGVDLVGGTWLVHGPTGQTTVRVEWPGGSAADRAELRAKVVETAVAARRGR</sequence>
<organism evidence="2 3">
    <name type="scientific">Nocardioides acrostichi</name>
    <dbReference type="NCBI Taxonomy" id="2784339"/>
    <lineage>
        <taxon>Bacteria</taxon>
        <taxon>Bacillati</taxon>
        <taxon>Actinomycetota</taxon>
        <taxon>Actinomycetes</taxon>
        <taxon>Propionibacteriales</taxon>
        <taxon>Nocardioidaceae</taxon>
        <taxon>Nocardioides</taxon>
    </lineage>
</organism>
<gene>
    <name evidence="2" type="ORF">ISG29_16415</name>
</gene>
<dbReference type="EMBL" id="JADIVZ010000010">
    <property type="protein sequence ID" value="MBF4163276.1"/>
    <property type="molecule type" value="Genomic_DNA"/>
</dbReference>
<evidence type="ECO:0000313" key="2">
    <source>
        <dbReference type="EMBL" id="MBF4163276.1"/>
    </source>
</evidence>
<dbReference type="InterPro" id="IPR037119">
    <property type="entry name" value="Haem_oxidase_HugZ-like_sf"/>
</dbReference>
<accession>A0A930V3P4</accession>
<dbReference type="Gene3D" id="3.20.180.10">
    <property type="entry name" value="PNP-oxidase-like"/>
    <property type="match status" value="1"/>
</dbReference>